<feature type="transmembrane region" description="Helical" evidence="9">
    <location>
        <begin position="302"/>
        <end position="322"/>
    </location>
</feature>
<reference evidence="11 12" key="1">
    <citation type="submission" date="2016-11" db="EMBL/GenBank/DDBJ databases">
        <authorList>
            <person name="Jaros S."/>
            <person name="Januszkiewicz K."/>
            <person name="Wedrychowicz H."/>
        </authorList>
    </citation>
    <scope>NUCLEOTIDE SEQUENCE [LARGE SCALE GENOMIC DNA]</scope>
    <source>
        <strain evidence="11 12">DSM 2631</strain>
    </source>
</reference>
<evidence type="ECO:0000256" key="3">
    <source>
        <dbReference type="ARBA" id="ARBA00022448"/>
    </source>
</evidence>
<dbReference type="InterPro" id="IPR036259">
    <property type="entry name" value="MFS_trans_sf"/>
</dbReference>
<feature type="domain" description="Major facilitator superfamily (MFS) profile" evidence="10">
    <location>
        <begin position="23"/>
        <end position="456"/>
    </location>
</feature>
<dbReference type="OrthoDB" id="9772725at2"/>
<feature type="transmembrane region" description="Helical" evidence="9">
    <location>
        <begin position="402"/>
        <end position="426"/>
    </location>
</feature>
<keyword evidence="6 9" id="KW-1133">Transmembrane helix</keyword>
<feature type="transmembrane region" description="Helical" evidence="9">
    <location>
        <begin position="36"/>
        <end position="54"/>
    </location>
</feature>
<dbReference type="InterPro" id="IPR000109">
    <property type="entry name" value="POT_fam"/>
</dbReference>
<feature type="transmembrane region" description="Helical" evidence="9">
    <location>
        <begin position="66"/>
        <end position="87"/>
    </location>
</feature>
<dbReference type="InterPro" id="IPR005279">
    <property type="entry name" value="Dipep/tripep_permease"/>
</dbReference>
<dbReference type="GO" id="GO:1904680">
    <property type="term" value="F:peptide transmembrane transporter activity"/>
    <property type="evidence" value="ECO:0007669"/>
    <property type="project" value="InterPro"/>
</dbReference>
<keyword evidence="3 8" id="KW-0813">Transport</keyword>
<feature type="transmembrane region" description="Helical" evidence="9">
    <location>
        <begin position="155"/>
        <end position="179"/>
    </location>
</feature>
<evidence type="ECO:0000259" key="10">
    <source>
        <dbReference type="PROSITE" id="PS50850"/>
    </source>
</evidence>
<evidence type="ECO:0000256" key="8">
    <source>
        <dbReference type="RuleBase" id="RU003755"/>
    </source>
</evidence>
<evidence type="ECO:0000313" key="11">
    <source>
        <dbReference type="EMBL" id="SHE72014.1"/>
    </source>
</evidence>
<evidence type="ECO:0000256" key="7">
    <source>
        <dbReference type="ARBA" id="ARBA00023136"/>
    </source>
</evidence>
<dbReference type="FunFam" id="1.20.1250.20:FF:000146">
    <property type="entry name" value="Amino acid/peptide transporter"/>
    <property type="match status" value="1"/>
</dbReference>
<proteinExistence type="inferred from homology"/>
<organism evidence="11 12">
    <name type="scientific">Clostridium fallax</name>
    <dbReference type="NCBI Taxonomy" id="1533"/>
    <lineage>
        <taxon>Bacteria</taxon>
        <taxon>Bacillati</taxon>
        <taxon>Bacillota</taxon>
        <taxon>Clostridia</taxon>
        <taxon>Eubacteriales</taxon>
        <taxon>Clostridiaceae</taxon>
        <taxon>Clostridium</taxon>
    </lineage>
</organism>
<dbReference type="Proteomes" id="UP000184035">
    <property type="component" value="Unassembled WGS sequence"/>
</dbReference>
<dbReference type="Pfam" id="PF00854">
    <property type="entry name" value="PTR2"/>
    <property type="match status" value="2"/>
</dbReference>
<gene>
    <name evidence="11" type="ORF">SAMN05443638_1091</name>
</gene>
<feature type="transmembrane region" description="Helical" evidence="9">
    <location>
        <begin position="432"/>
        <end position="454"/>
    </location>
</feature>
<accession>A0A1M4VSJ0</accession>
<dbReference type="SUPFAM" id="SSF103473">
    <property type="entry name" value="MFS general substrate transporter"/>
    <property type="match status" value="1"/>
</dbReference>
<dbReference type="PROSITE" id="PS50850">
    <property type="entry name" value="MFS"/>
    <property type="match status" value="1"/>
</dbReference>
<evidence type="ECO:0000313" key="12">
    <source>
        <dbReference type="Proteomes" id="UP000184035"/>
    </source>
</evidence>
<dbReference type="EMBL" id="FQVM01000009">
    <property type="protein sequence ID" value="SHE72014.1"/>
    <property type="molecule type" value="Genomic_DNA"/>
</dbReference>
<dbReference type="PANTHER" id="PTHR23517">
    <property type="entry name" value="RESISTANCE PROTEIN MDTM, PUTATIVE-RELATED-RELATED"/>
    <property type="match status" value="1"/>
</dbReference>
<keyword evidence="12" id="KW-1185">Reference proteome</keyword>
<keyword evidence="5 8" id="KW-0812">Transmembrane</keyword>
<keyword evidence="7 9" id="KW-0472">Membrane</keyword>
<dbReference type="PANTHER" id="PTHR23517:SF15">
    <property type="entry name" value="PROTON-DEPENDENT OLIGOPEPTIDE FAMILY TRANSPORT PROTEIN"/>
    <property type="match status" value="1"/>
</dbReference>
<sequence length="463" mass="50531">MEAIKEEKAIDDNSKIKEKHPPGLYLLFFTEMWERFSYYGMRGLLTLYLTTQFVKGGLGFDTATAAQIYGVFTALVFFTPTIGGYIADRFLGQRKSIIIGGFTMALGQLTLFAKQDKLFLYIGLALLIIGNGFFKSNISTIVGELYSKNDKRRDGAFTIFYMGINLGSFLAPLICGTLAEKWLATRFGGEIIHYGFKYGFLAAAIGIVIGQIAFITLSNKYLGDIGKYAVGKAKGESAADANKPLTKEEKNRTIVILILTAFVVFFWAGFEQAGTSLTMYAQNAVNRNLGSMEVPITWFQSLNPLFVILFAPILAKVWINLAKDNKDLSIPSKMALGMLLLGSGYVLLVLALLGQGVNGTAVTAKANMIWLVGVYFLHTLGELCLSPIGLSMVSKLAPVKLASFLMGVWLSGQFLANIIGNVFIAAHLESLGYLQIFGSIGIAAIVLGLILFSISKKLTKMMK</sequence>
<feature type="transmembrane region" description="Helical" evidence="9">
    <location>
        <begin position="368"/>
        <end position="390"/>
    </location>
</feature>
<feature type="transmembrane region" description="Helical" evidence="9">
    <location>
        <begin position="334"/>
        <end position="356"/>
    </location>
</feature>
<dbReference type="InterPro" id="IPR018456">
    <property type="entry name" value="PTR2_symporter_CS"/>
</dbReference>
<comment type="subcellular location">
    <subcellularLocation>
        <location evidence="1">Cell membrane</location>
        <topology evidence="1">Multi-pass membrane protein</topology>
    </subcellularLocation>
    <subcellularLocation>
        <location evidence="8">Membrane</location>
        <topology evidence="8">Multi-pass membrane protein</topology>
    </subcellularLocation>
</comment>
<dbReference type="RefSeq" id="WP_072894898.1">
    <property type="nucleotide sequence ID" value="NZ_FQVM01000009.1"/>
</dbReference>
<dbReference type="GO" id="GO:0005886">
    <property type="term" value="C:plasma membrane"/>
    <property type="evidence" value="ECO:0007669"/>
    <property type="project" value="UniProtKB-SubCell"/>
</dbReference>
<evidence type="ECO:0000256" key="9">
    <source>
        <dbReference type="SAM" id="Phobius"/>
    </source>
</evidence>
<dbReference type="STRING" id="1533.SAMN05443638_1091"/>
<dbReference type="InterPro" id="IPR050171">
    <property type="entry name" value="MFS_Transporters"/>
</dbReference>
<evidence type="ECO:0000256" key="2">
    <source>
        <dbReference type="ARBA" id="ARBA00005982"/>
    </source>
</evidence>
<evidence type="ECO:0000256" key="1">
    <source>
        <dbReference type="ARBA" id="ARBA00004651"/>
    </source>
</evidence>
<dbReference type="InterPro" id="IPR020846">
    <property type="entry name" value="MFS_dom"/>
</dbReference>
<name>A0A1M4VSJ0_9CLOT</name>
<evidence type="ECO:0000256" key="5">
    <source>
        <dbReference type="ARBA" id="ARBA00022692"/>
    </source>
</evidence>
<dbReference type="PROSITE" id="PS01023">
    <property type="entry name" value="PTR2_2"/>
    <property type="match status" value="1"/>
</dbReference>
<comment type="similarity">
    <text evidence="2 8">Belongs to the major facilitator superfamily. Proton-dependent oligopeptide transporter (POT/PTR) (TC 2.A.17) family.</text>
</comment>
<feature type="transmembrane region" description="Helical" evidence="9">
    <location>
        <begin position="96"/>
        <end position="112"/>
    </location>
</feature>
<feature type="transmembrane region" description="Helical" evidence="9">
    <location>
        <begin position="118"/>
        <end position="134"/>
    </location>
</feature>
<dbReference type="GO" id="GO:0006857">
    <property type="term" value="P:oligopeptide transport"/>
    <property type="evidence" value="ECO:0007669"/>
    <property type="project" value="InterPro"/>
</dbReference>
<feature type="transmembrane region" description="Helical" evidence="9">
    <location>
        <begin position="199"/>
        <end position="217"/>
    </location>
</feature>
<dbReference type="AlphaFoldDB" id="A0A1M4VSJ0"/>
<protein>
    <submittedName>
        <fullName evidence="11">Proton-dependent oligopeptide transporter, POT family</fullName>
    </submittedName>
</protein>
<feature type="transmembrane region" description="Helical" evidence="9">
    <location>
        <begin position="253"/>
        <end position="270"/>
    </location>
</feature>
<dbReference type="CDD" id="cd17346">
    <property type="entry name" value="MFS_DtpA_like"/>
    <property type="match status" value="1"/>
</dbReference>
<keyword evidence="4" id="KW-1003">Cell membrane</keyword>
<dbReference type="Gene3D" id="1.20.1250.20">
    <property type="entry name" value="MFS general substrate transporter like domains"/>
    <property type="match status" value="2"/>
</dbReference>
<evidence type="ECO:0000256" key="6">
    <source>
        <dbReference type="ARBA" id="ARBA00022989"/>
    </source>
</evidence>
<dbReference type="NCBIfam" id="TIGR00924">
    <property type="entry name" value="yjdL_sub1_fam"/>
    <property type="match status" value="2"/>
</dbReference>
<evidence type="ECO:0000256" key="4">
    <source>
        <dbReference type="ARBA" id="ARBA00022475"/>
    </source>
</evidence>